<dbReference type="Gene3D" id="1.50.10.20">
    <property type="match status" value="1"/>
</dbReference>
<dbReference type="AlphaFoldDB" id="A0A6I6N6D2"/>
<dbReference type="KEGG" id="sbro:GQF42_40705"/>
<dbReference type="PRINTS" id="PR01950">
    <property type="entry name" value="LANCSUPER"/>
</dbReference>
<dbReference type="SMART" id="SM01260">
    <property type="entry name" value="LANC_like"/>
    <property type="match status" value="1"/>
</dbReference>
<dbReference type="RefSeq" id="WP_158928461.1">
    <property type="nucleotide sequence ID" value="NZ_CP047020.1"/>
</dbReference>
<evidence type="ECO:0000256" key="1">
    <source>
        <dbReference type="PIRSR" id="PIRSR607822-1"/>
    </source>
</evidence>
<dbReference type="Pfam" id="PF05147">
    <property type="entry name" value="LANC_like"/>
    <property type="match status" value="1"/>
</dbReference>
<feature type="binding site" evidence="1">
    <location>
        <position position="326"/>
    </location>
    <ligand>
        <name>Zn(2+)</name>
        <dbReference type="ChEBI" id="CHEBI:29105"/>
    </ligand>
</feature>
<dbReference type="GO" id="GO:0031179">
    <property type="term" value="P:peptide modification"/>
    <property type="evidence" value="ECO:0007669"/>
    <property type="project" value="InterPro"/>
</dbReference>
<dbReference type="EMBL" id="CP047020">
    <property type="protein sequence ID" value="QHA08748.1"/>
    <property type="molecule type" value="Genomic_DNA"/>
</dbReference>
<keyword evidence="1" id="KW-0862">Zinc</keyword>
<keyword evidence="3" id="KW-1185">Reference proteome</keyword>
<accession>A0A6I6N6D2</accession>
<dbReference type="InterPro" id="IPR007822">
    <property type="entry name" value="LANC-like"/>
</dbReference>
<dbReference type="Proteomes" id="UP000436138">
    <property type="component" value="Chromosome"/>
</dbReference>
<evidence type="ECO:0000313" key="2">
    <source>
        <dbReference type="EMBL" id="QHA08748.1"/>
    </source>
</evidence>
<dbReference type="SUPFAM" id="SSF158745">
    <property type="entry name" value="LanC-like"/>
    <property type="match status" value="1"/>
</dbReference>
<sequence>MPQGTHHAEHTRSAVTALAGRLLDAWSARARDGAVAAEHPCDPGVPALAALLHDVGEQAGAATAARAVAVWARSAGRGPGHPALYDGGLAGTLVGLRLGARLHPQLHVAADRLRDRLVRIAPTRGPRRDGVTFADYDLIIGPCGTLLALCVDARPTPAQLEPFAGHVAALCDAEDLPRLRTAGYAGHPHLDWLDGRVNTGMGHGVAGVVAALTATVRRLGPRPDLTRALRHATRWLARQSFDDSRAIRTWDGAGLEGPPPTGPRARQAWCYGTPGVSWALWDAADALGDQGAAAWAAGAFTTLAEHYDETFHLFGDRPADVLALCHGAAGVLAVADAFGRHAGLPGADTLKARLLDHLLQRLPELHGLGEEAMGLLGGAAGSLCALLTAGQGASRTWLPCLGLR</sequence>
<proteinExistence type="predicted"/>
<reference evidence="2 3" key="1">
    <citation type="submission" date="2019-12" db="EMBL/GenBank/DDBJ databases">
        <title>Streptomyces sp. strain T44 isolated from rhizosphere soil of Broussonetia papyrifera.</title>
        <authorList>
            <person name="Mo P."/>
        </authorList>
    </citation>
    <scope>NUCLEOTIDE SEQUENCE [LARGE SCALE GENOMIC DNA]</scope>
    <source>
        <strain evidence="2 3">T44</strain>
    </source>
</reference>
<gene>
    <name evidence="2" type="ORF">GQF42_40705</name>
</gene>
<name>A0A6I6N6D2_9ACTN</name>
<evidence type="ECO:0000313" key="3">
    <source>
        <dbReference type="Proteomes" id="UP000436138"/>
    </source>
</evidence>
<feature type="binding site" evidence="1">
    <location>
        <position position="325"/>
    </location>
    <ligand>
        <name>Zn(2+)</name>
        <dbReference type="ChEBI" id="CHEBI:29105"/>
    </ligand>
</feature>
<feature type="binding site" evidence="1">
    <location>
        <position position="270"/>
    </location>
    <ligand>
        <name>Zn(2+)</name>
        <dbReference type="ChEBI" id="CHEBI:29105"/>
    </ligand>
</feature>
<keyword evidence="1" id="KW-0479">Metal-binding</keyword>
<dbReference type="GO" id="GO:0046872">
    <property type="term" value="F:metal ion binding"/>
    <property type="evidence" value="ECO:0007669"/>
    <property type="project" value="UniProtKB-KW"/>
</dbReference>
<protein>
    <submittedName>
        <fullName evidence="2">Subtilin biosynthesis protein spaC</fullName>
    </submittedName>
</protein>
<organism evidence="2 3">
    <name type="scientific">Streptomyces broussonetiae</name>
    <dbReference type="NCBI Taxonomy" id="2686304"/>
    <lineage>
        <taxon>Bacteria</taxon>
        <taxon>Bacillati</taxon>
        <taxon>Actinomycetota</taxon>
        <taxon>Actinomycetes</taxon>
        <taxon>Kitasatosporales</taxon>
        <taxon>Streptomycetaceae</taxon>
        <taxon>Streptomyces</taxon>
    </lineage>
</organism>